<evidence type="ECO:0000256" key="12">
    <source>
        <dbReference type="PIRNR" id="PIRNR006250"/>
    </source>
</evidence>
<feature type="binding site" evidence="13">
    <location>
        <position position="158"/>
    </location>
    <ligand>
        <name>substrate</name>
    </ligand>
</feature>
<dbReference type="GO" id="GO:0034213">
    <property type="term" value="P:quinolinate catabolic process"/>
    <property type="evidence" value="ECO:0007669"/>
    <property type="project" value="TreeGrafter"/>
</dbReference>
<protein>
    <recommendedName>
        <fullName evidence="11">Probable nicotinate-nucleotide pyrophosphorylase [carboxylating]</fullName>
        <ecNumber evidence="5">2.4.2.19</ecNumber>
    </recommendedName>
    <alternativeName>
        <fullName evidence="9">Quinolinate phosphoribosyltransferase [decarboxylating]</fullName>
    </alternativeName>
</protein>
<dbReference type="InterPro" id="IPR002638">
    <property type="entry name" value="Quinolinate_PRibosylTrfase_C"/>
</dbReference>
<dbReference type="Pfam" id="PF02749">
    <property type="entry name" value="QRPTase_N"/>
    <property type="match status" value="1"/>
</dbReference>
<feature type="binding site" evidence="13">
    <location>
        <position position="219"/>
    </location>
    <ligand>
        <name>substrate</name>
    </ligand>
</feature>
<dbReference type="AlphaFoldDB" id="D9QQ14"/>
<evidence type="ECO:0000259" key="14">
    <source>
        <dbReference type="Pfam" id="PF01729"/>
    </source>
</evidence>
<name>D9QQ14_ACEAZ</name>
<dbReference type="InterPro" id="IPR022412">
    <property type="entry name" value="Quinolinate_PRibosylTrfase_N"/>
</dbReference>
<feature type="binding site" evidence="13">
    <location>
        <begin position="242"/>
        <end position="244"/>
    </location>
    <ligand>
        <name>substrate</name>
    </ligand>
</feature>
<comment type="catalytic activity">
    <reaction evidence="10">
        <text>nicotinate beta-D-ribonucleotide + CO2 + diphosphate = quinolinate + 5-phospho-alpha-D-ribose 1-diphosphate + 2 H(+)</text>
        <dbReference type="Rhea" id="RHEA:12733"/>
        <dbReference type="ChEBI" id="CHEBI:15378"/>
        <dbReference type="ChEBI" id="CHEBI:16526"/>
        <dbReference type="ChEBI" id="CHEBI:29959"/>
        <dbReference type="ChEBI" id="CHEBI:33019"/>
        <dbReference type="ChEBI" id="CHEBI:57502"/>
        <dbReference type="ChEBI" id="CHEBI:58017"/>
        <dbReference type="EC" id="2.4.2.19"/>
    </reaction>
</comment>
<evidence type="ECO:0000256" key="4">
    <source>
        <dbReference type="ARBA" id="ARBA00011218"/>
    </source>
</evidence>
<dbReference type="PANTHER" id="PTHR32179">
    <property type="entry name" value="NICOTINATE-NUCLEOTIDE PYROPHOSPHORYLASE [CARBOXYLATING]"/>
    <property type="match status" value="1"/>
</dbReference>
<dbReference type="GO" id="GO:0009435">
    <property type="term" value="P:NAD+ biosynthetic process"/>
    <property type="evidence" value="ECO:0007669"/>
    <property type="project" value="UniProtKB-UniPathway"/>
</dbReference>
<evidence type="ECO:0000256" key="3">
    <source>
        <dbReference type="ARBA" id="ARBA00009400"/>
    </source>
</evidence>
<keyword evidence="8 12" id="KW-0808">Transferase</keyword>
<feature type="binding site" evidence="13">
    <location>
        <begin position="134"/>
        <end position="136"/>
    </location>
    <ligand>
        <name>substrate</name>
    </ligand>
</feature>
<evidence type="ECO:0000259" key="15">
    <source>
        <dbReference type="Pfam" id="PF02749"/>
    </source>
</evidence>
<reference evidence="16 17" key="1">
    <citation type="journal article" date="2010" name="Stand. Genomic Sci.">
        <title>Complete genome sequence of Acetohalobium arabaticum type strain (Z-7288).</title>
        <authorList>
            <person name="Sikorski J."/>
            <person name="Lapidus A."/>
            <person name="Chertkov O."/>
            <person name="Lucas S."/>
            <person name="Copeland A."/>
            <person name="Glavina Del Rio T."/>
            <person name="Nolan M."/>
            <person name="Tice H."/>
            <person name="Cheng J.F."/>
            <person name="Han C."/>
            <person name="Brambilla E."/>
            <person name="Pitluck S."/>
            <person name="Liolios K."/>
            <person name="Ivanova N."/>
            <person name="Mavromatis K."/>
            <person name="Mikhailova N."/>
            <person name="Pati A."/>
            <person name="Bruce D."/>
            <person name="Detter C."/>
            <person name="Tapia R."/>
            <person name="Goodwin L."/>
            <person name="Chen A."/>
            <person name="Palaniappan K."/>
            <person name="Land M."/>
            <person name="Hauser L."/>
            <person name="Chang Y.J."/>
            <person name="Jeffries C.D."/>
            <person name="Rohde M."/>
            <person name="Goker M."/>
            <person name="Spring S."/>
            <person name="Woyke T."/>
            <person name="Bristow J."/>
            <person name="Eisen J.A."/>
            <person name="Markowitz V."/>
            <person name="Hugenholtz P."/>
            <person name="Kyrpides N.C."/>
            <person name="Klenk H.P."/>
        </authorList>
    </citation>
    <scope>NUCLEOTIDE SEQUENCE [LARGE SCALE GENOMIC DNA]</scope>
    <source>
        <strain evidence="17">ATCC 49924 / DSM 5501 / Z-7288</strain>
    </source>
</reference>
<keyword evidence="7 12" id="KW-0328">Glycosyltransferase</keyword>
<evidence type="ECO:0000256" key="11">
    <source>
        <dbReference type="ARBA" id="ARBA00069173"/>
    </source>
</evidence>
<dbReference type="GO" id="GO:0005737">
    <property type="term" value="C:cytoplasm"/>
    <property type="evidence" value="ECO:0007669"/>
    <property type="project" value="TreeGrafter"/>
</dbReference>
<dbReference type="NCBIfam" id="TIGR00078">
    <property type="entry name" value="nadC"/>
    <property type="match status" value="1"/>
</dbReference>
<dbReference type="SUPFAM" id="SSF54675">
    <property type="entry name" value="Nicotinate/Quinolinate PRTase N-terminal domain-like"/>
    <property type="match status" value="1"/>
</dbReference>
<dbReference type="InterPro" id="IPR013785">
    <property type="entry name" value="Aldolase_TIM"/>
</dbReference>
<evidence type="ECO:0000256" key="1">
    <source>
        <dbReference type="ARBA" id="ARBA00003237"/>
    </source>
</evidence>
<proteinExistence type="inferred from homology"/>
<accession>D9QQ14</accession>
<dbReference type="EC" id="2.4.2.19" evidence="5"/>
<dbReference type="InterPro" id="IPR036068">
    <property type="entry name" value="Nicotinate_pribotase-like_C"/>
</dbReference>
<evidence type="ECO:0000256" key="10">
    <source>
        <dbReference type="ARBA" id="ARBA00047445"/>
    </source>
</evidence>
<dbReference type="InterPro" id="IPR004393">
    <property type="entry name" value="NadC"/>
</dbReference>
<dbReference type="HOGENOM" id="CLU_039622_0_1_9"/>
<dbReference type="InterPro" id="IPR027277">
    <property type="entry name" value="NadC/ModD"/>
</dbReference>
<feature type="binding site" evidence="13">
    <location>
        <begin position="263"/>
        <end position="265"/>
    </location>
    <ligand>
        <name>substrate</name>
    </ligand>
</feature>
<comment type="pathway">
    <text evidence="2">Cofactor biosynthesis; NAD(+) biosynthesis; nicotinate D-ribonucleotide from quinolinate: step 1/1.</text>
</comment>
<feature type="binding site" evidence="13">
    <location>
        <position position="198"/>
    </location>
    <ligand>
        <name>substrate</name>
    </ligand>
</feature>
<dbReference type="SUPFAM" id="SSF51690">
    <property type="entry name" value="Nicotinate/Quinolinate PRTase C-terminal domain-like"/>
    <property type="match status" value="1"/>
</dbReference>
<evidence type="ECO:0000256" key="7">
    <source>
        <dbReference type="ARBA" id="ARBA00022676"/>
    </source>
</evidence>
<dbReference type="FunFam" id="3.20.20.70:FF:000030">
    <property type="entry name" value="Nicotinate-nucleotide pyrophosphorylase, carboxylating"/>
    <property type="match status" value="1"/>
</dbReference>
<organism evidence="16 17">
    <name type="scientific">Acetohalobium arabaticum (strain ATCC 49924 / DSM 5501 / Z-7288)</name>
    <dbReference type="NCBI Taxonomy" id="574087"/>
    <lineage>
        <taxon>Bacteria</taxon>
        <taxon>Bacillati</taxon>
        <taxon>Bacillota</taxon>
        <taxon>Clostridia</taxon>
        <taxon>Halanaerobiales</taxon>
        <taxon>Halobacteroidaceae</taxon>
        <taxon>Acetohalobium</taxon>
    </lineage>
</organism>
<comment type="function">
    <text evidence="1">Involved in the catabolism of quinolinic acid (QA).</text>
</comment>
<dbReference type="EMBL" id="CP002105">
    <property type="protein sequence ID" value="ADL12605.1"/>
    <property type="molecule type" value="Genomic_DNA"/>
</dbReference>
<dbReference type="Pfam" id="PF01729">
    <property type="entry name" value="QRPTase_C"/>
    <property type="match status" value="1"/>
</dbReference>
<dbReference type="GO" id="GO:0004514">
    <property type="term" value="F:nicotinate-nucleotide diphosphorylase (carboxylating) activity"/>
    <property type="evidence" value="ECO:0007669"/>
    <property type="project" value="UniProtKB-EC"/>
</dbReference>
<evidence type="ECO:0000256" key="5">
    <source>
        <dbReference type="ARBA" id="ARBA00011944"/>
    </source>
</evidence>
<evidence type="ECO:0000256" key="8">
    <source>
        <dbReference type="ARBA" id="ARBA00022679"/>
    </source>
</evidence>
<dbReference type="Proteomes" id="UP000001661">
    <property type="component" value="Chromosome"/>
</dbReference>
<comment type="similarity">
    <text evidence="3 12">Belongs to the NadC/ModD family.</text>
</comment>
<dbReference type="KEGG" id="aar:Acear_1082"/>
<gene>
    <name evidence="16" type="ordered locus">Acear_1082</name>
</gene>
<evidence type="ECO:0000256" key="6">
    <source>
        <dbReference type="ARBA" id="ARBA00022642"/>
    </source>
</evidence>
<dbReference type="PANTHER" id="PTHR32179:SF3">
    <property type="entry name" value="NICOTINATE-NUCLEOTIDE PYROPHOSPHORYLASE [CARBOXYLATING]"/>
    <property type="match status" value="1"/>
</dbReference>
<feature type="domain" description="Quinolinate phosphoribosyl transferase N-terminal" evidence="15">
    <location>
        <begin position="26"/>
        <end position="111"/>
    </location>
</feature>
<keyword evidence="17" id="KW-1185">Reference proteome</keyword>
<evidence type="ECO:0000313" key="16">
    <source>
        <dbReference type="EMBL" id="ADL12605.1"/>
    </source>
</evidence>
<dbReference type="Gene3D" id="3.20.20.70">
    <property type="entry name" value="Aldolase class I"/>
    <property type="match status" value="1"/>
</dbReference>
<evidence type="ECO:0000256" key="9">
    <source>
        <dbReference type="ARBA" id="ARBA00033102"/>
    </source>
</evidence>
<evidence type="ECO:0000256" key="13">
    <source>
        <dbReference type="PIRSR" id="PIRSR006250-1"/>
    </source>
</evidence>
<feature type="binding site" evidence="13">
    <location>
        <position position="168"/>
    </location>
    <ligand>
        <name>substrate</name>
    </ligand>
</feature>
<evidence type="ECO:0000313" key="17">
    <source>
        <dbReference type="Proteomes" id="UP000001661"/>
    </source>
</evidence>
<dbReference type="Gene3D" id="3.90.1170.20">
    <property type="entry name" value="Quinolinate phosphoribosyl transferase, N-terminal domain"/>
    <property type="match status" value="1"/>
</dbReference>
<feature type="domain" description="Quinolinate phosphoribosyl transferase C-terminal" evidence="14">
    <location>
        <begin position="113"/>
        <end position="278"/>
    </location>
</feature>
<comment type="subunit">
    <text evidence="4">Hexamer formed by 3 homodimers.</text>
</comment>
<dbReference type="UniPathway" id="UPA00253">
    <property type="reaction ID" value="UER00331"/>
</dbReference>
<keyword evidence="6" id="KW-0662">Pyridine nucleotide biosynthesis</keyword>
<sequence>MELNLNRQQILRMIDDALAEDIGTGDLTTEAVVDSTQQVQGELIAKEEGVIAGLAVAGLIFERLGAKIDYQQQIEEGVRVRPQTVIATISGLAAPILTGERVALNFLQRLSGIATKTAQYAELVADYDVRIVDTRKTTPGLRMLEKYAVRVGGGFNHRCGLYDAVLIKDNHIQVVGSITEAVEQAKEGVPHTVKIEVEVETLAEVKEALASGVDIIMLDNMPPELMEKAVGLIAGQTVTEASGGITAETIKEVAQAGVDIISLGTLTHTISALDISLRLGSDNNDRPKG</sequence>
<dbReference type="eggNOG" id="COG0157">
    <property type="taxonomic scope" value="Bacteria"/>
</dbReference>
<dbReference type="PIRSF" id="PIRSF006250">
    <property type="entry name" value="NadC_ModD"/>
    <property type="match status" value="1"/>
</dbReference>
<dbReference type="RefSeq" id="WP_013278051.1">
    <property type="nucleotide sequence ID" value="NC_014378.1"/>
</dbReference>
<feature type="binding site" evidence="13">
    <location>
        <position position="101"/>
    </location>
    <ligand>
        <name>substrate</name>
    </ligand>
</feature>
<dbReference type="FunFam" id="3.90.1170.20:FF:000001">
    <property type="entry name" value="Nicotinate-nucleotide diphosphorylase (Carboxylating)"/>
    <property type="match status" value="1"/>
</dbReference>
<dbReference type="STRING" id="574087.Acear_1082"/>
<dbReference type="CDD" id="cd01572">
    <property type="entry name" value="QPRTase"/>
    <property type="match status" value="1"/>
</dbReference>
<evidence type="ECO:0000256" key="2">
    <source>
        <dbReference type="ARBA" id="ARBA00004893"/>
    </source>
</evidence>
<dbReference type="InterPro" id="IPR037128">
    <property type="entry name" value="Quinolinate_PRibosylTase_N_sf"/>
</dbReference>